<protein>
    <submittedName>
        <fullName evidence="2">Oxygenase MpaB family protein</fullName>
    </submittedName>
</protein>
<keyword evidence="3" id="KW-1185">Reference proteome</keyword>
<dbReference type="Pfam" id="PF09995">
    <property type="entry name" value="MPAB_Lcp_cat"/>
    <property type="match status" value="1"/>
</dbReference>
<dbReference type="PANTHER" id="PTHR36151:SF3">
    <property type="entry name" value="ER-BOUND OXYGENASE MPAB_MPAB'_RUBBER OXYGENASE CATALYTIC DOMAIN-CONTAINING PROTEIN"/>
    <property type="match status" value="1"/>
</dbReference>
<dbReference type="RefSeq" id="WP_344824302.1">
    <property type="nucleotide sequence ID" value="NZ_BAAAUV010000004.1"/>
</dbReference>
<accession>A0ABP6Q4H4</accession>
<dbReference type="Proteomes" id="UP001501237">
    <property type="component" value="Unassembled WGS sequence"/>
</dbReference>
<dbReference type="InterPro" id="IPR018713">
    <property type="entry name" value="MPAB/Lcp_cat_dom"/>
</dbReference>
<comment type="caution">
    <text evidence="2">The sequence shown here is derived from an EMBL/GenBank/DDBJ whole genome shotgun (WGS) entry which is preliminary data.</text>
</comment>
<gene>
    <name evidence="2" type="ORF">GCM10010468_16930</name>
</gene>
<evidence type="ECO:0000313" key="3">
    <source>
        <dbReference type="Proteomes" id="UP001501237"/>
    </source>
</evidence>
<evidence type="ECO:0000259" key="1">
    <source>
        <dbReference type="Pfam" id="PF09995"/>
    </source>
</evidence>
<feature type="domain" description="ER-bound oxygenase mpaB/mpaB'/Rubber oxygenase catalytic" evidence="1">
    <location>
        <begin position="15"/>
        <end position="253"/>
    </location>
</feature>
<organism evidence="2 3">
    <name type="scientific">Actinocorallia longicatena</name>
    <dbReference type="NCBI Taxonomy" id="111803"/>
    <lineage>
        <taxon>Bacteria</taxon>
        <taxon>Bacillati</taxon>
        <taxon>Actinomycetota</taxon>
        <taxon>Actinomycetes</taxon>
        <taxon>Streptosporangiales</taxon>
        <taxon>Thermomonosporaceae</taxon>
        <taxon>Actinocorallia</taxon>
    </lineage>
</organism>
<dbReference type="EMBL" id="BAAAUV010000004">
    <property type="protein sequence ID" value="GAA3203050.1"/>
    <property type="molecule type" value="Genomic_DNA"/>
</dbReference>
<reference evidence="3" key="1">
    <citation type="journal article" date="2019" name="Int. J. Syst. Evol. Microbiol.">
        <title>The Global Catalogue of Microorganisms (GCM) 10K type strain sequencing project: providing services to taxonomists for standard genome sequencing and annotation.</title>
        <authorList>
            <consortium name="The Broad Institute Genomics Platform"/>
            <consortium name="The Broad Institute Genome Sequencing Center for Infectious Disease"/>
            <person name="Wu L."/>
            <person name="Ma J."/>
        </authorList>
    </citation>
    <scope>NUCLEOTIDE SEQUENCE [LARGE SCALE GENOMIC DNA]</scope>
    <source>
        <strain evidence="3">JCM 9377</strain>
    </source>
</reference>
<dbReference type="PANTHER" id="PTHR36151">
    <property type="entry name" value="BLR2777 PROTEIN"/>
    <property type="match status" value="1"/>
</dbReference>
<name>A0ABP6Q4H4_9ACTN</name>
<proteinExistence type="predicted"/>
<evidence type="ECO:0000313" key="2">
    <source>
        <dbReference type="EMBL" id="GAA3203050.1"/>
    </source>
</evidence>
<sequence length="268" mass="29882">MTSGRIPGPGSLTHRYAADWRLGLVSRATLLLQVAHPVVGAGVAEHSDFVNDRWGRLTRTVNSTHAFFGFHGEERGREEAARLREVHKHLKGVDAQGRRYHALDPEAYLWVHATLHHGMSEAQRLLGRPLDRGARLGLFSEWRALALALGITERHLPADPDAFDAYFAKTASEHLEDNPTVRLIIALDEKPYPPPPSWRLPSPVWNVPALPLAAALRLCTAAALTPELRERFGLSWSPARRRRFDLFAAAARRLPERGGPRPRTDGGR</sequence>